<dbReference type="EMBL" id="FQXG01000002">
    <property type="protein sequence ID" value="SHH32387.1"/>
    <property type="molecule type" value="Genomic_DNA"/>
</dbReference>
<organism evidence="2 3">
    <name type="scientific">Ferrimonas marina</name>
    <dbReference type="NCBI Taxonomy" id="299255"/>
    <lineage>
        <taxon>Bacteria</taxon>
        <taxon>Pseudomonadati</taxon>
        <taxon>Pseudomonadota</taxon>
        <taxon>Gammaproteobacteria</taxon>
        <taxon>Alteromonadales</taxon>
        <taxon>Ferrimonadaceae</taxon>
        <taxon>Ferrimonas</taxon>
    </lineage>
</organism>
<dbReference type="NCBIfam" id="TIGR03827">
    <property type="entry name" value="GNAT_ablB"/>
    <property type="match status" value="1"/>
</dbReference>
<dbReference type="PROSITE" id="PS51186">
    <property type="entry name" value="GNAT"/>
    <property type="match status" value="1"/>
</dbReference>
<name>A0A1M5S1C8_9GAMM</name>
<dbReference type="AlphaFoldDB" id="A0A1M5S1C8"/>
<dbReference type="GO" id="GO:0008080">
    <property type="term" value="F:N-acetyltransferase activity"/>
    <property type="evidence" value="ECO:0007669"/>
    <property type="project" value="InterPro"/>
</dbReference>
<keyword evidence="3" id="KW-1185">Reference proteome</keyword>
<feature type="domain" description="N-acetyltransferase" evidence="1">
    <location>
        <begin position="140"/>
        <end position="290"/>
    </location>
</feature>
<evidence type="ECO:0000313" key="2">
    <source>
        <dbReference type="EMBL" id="SHH32387.1"/>
    </source>
</evidence>
<dbReference type="RefSeq" id="WP_234977356.1">
    <property type="nucleotide sequence ID" value="NZ_FQXG01000002.1"/>
</dbReference>
<dbReference type="Pfam" id="PF00583">
    <property type="entry name" value="Acetyltransf_1"/>
    <property type="match status" value="1"/>
</dbReference>
<reference evidence="2 3" key="1">
    <citation type="submission" date="2016-11" db="EMBL/GenBank/DDBJ databases">
        <authorList>
            <person name="Jaros S."/>
            <person name="Januszkiewicz K."/>
            <person name="Wedrychowicz H."/>
        </authorList>
    </citation>
    <scope>NUCLEOTIDE SEQUENCE [LARGE SCALE GENOMIC DNA]</scope>
    <source>
        <strain evidence="2 3">DSM 16917</strain>
    </source>
</reference>
<dbReference type="InterPro" id="IPR000182">
    <property type="entry name" value="GNAT_dom"/>
</dbReference>
<dbReference type="InterPro" id="IPR022525">
    <property type="entry name" value="GNAT_AblB"/>
</dbReference>
<accession>A0A1M5S1C8</accession>
<dbReference type="Proteomes" id="UP000184268">
    <property type="component" value="Unassembled WGS sequence"/>
</dbReference>
<dbReference type="InterPro" id="IPR016181">
    <property type="entry name" value="Acyl_CoA_acyltransferase"/>
</dbReference>
<proteinExistence type="predicted"/>
<evidence type="ECO:0000259" key="1">
    <source>
        <dbReference type="PROSITE" id="PS51186"/>
    </source>
</evidence>
<evidence type="ECO:0000313" key="3">
    <source>
        <dbReference type="Proteomes" id="UP000184268"/>
    </source>
</evidence>
<gene>
    <name evidence="2" type="ORF">SAMN02745129_1837</name>
</gene>
<dbReference type="STRING" id="299255.SAMN02745129_1837"/>
<protein>
    <submittedName>
        <fullName evidence="2">Putative beta-lysine N-acetyltransferase</fullName>
    </submittedName>
</protein>
<dbReference type="Gene3D" id="3.40.630.30">
    <property type="match status" value="1"/>
</dbReference>
<dbReference type="SUPFAM" id="SSF55729">
    <property type="entry name" value="Acyl-CoA N-acyltransferases (Nat)"/>
    <property type="match status" value="1"/>
</dbReference>
<sequence>MNSQAVMPKNPTQADFLFDKVEQRLGATLQHGPNNDRVYLMSLGSSDPQQVLYEAHHLVDQHGYGKVFAKVRDTQSELFLSQGYRIEARIPNFYRDADALFLAFYADNDRAQATEGAHLDQVLTAATSGLSLVNKVEPDLDICRMAPSDVDAMAQLYAQVFPSYPFPITHPQFLLETMADNVAYFGGVREGKLVALASAEQCFETKTVEMTDFATAPSARGQGWAQRLLAHMEQDMEAAGHHMAYTIARAGSTGMNRTFAQRQYSMAGRLINNTQIGGQIESMNVWYKPL</sequence>
<keyword evidence="2" id="KW-0808">Transferase</keyword>
<dbReference type="CDD" id="cd04301">
    <property type="entry name" value="NAT_SF"/>
    <property type="match status" value="1"/>
</dbReference>